<name>A0A9X8Y8S5_9FIRM</name>
<evidence type="ECO:0008006" key="3">
    <source>
        <dbReference type="Google" id="ProtNLM"/>
    </source>
</evidence>
<dbReference type="RefSeq" id="WP_159448998.1">
    <property type="nucleotide sequence ID" value="NZ_JADNAH010000024.1"/>
</dbReference>
<protein>
    <recommendedName>
        <fullName evidence="3">Bacteriocin</fullName>
    </recommendedName>
</protein>
<comment type="caution">
    <text evidence="1">The sequence shown here is derived from an EMBL/GenBank/DDBJ whole genome shotgun (WGS) entry which is preliminary data.</text>
</comment>
<proteinExistence type="predicted"/>
<sequence length="49" mass="5441">MEKKTIGLFEEISSKKELDSINGGGSYVRGTIKSGHKFKSKPKKTSKVR</sequence>
<dbReference type="Proteomes" id="UP000294682">
    <property type="component" value="Unassembled WGS sequence"/>
</dbReference>
<accession>A0A9X8Y8S5</accession>
<dbReference type="AlphaFoldDB" id="A0A9X8Y8S5"/>
<gene>
    <name evidence="1" type="ORF">EDD78_10226</name>
</gene>
<evidence type="ECO:0000313" key="2">
    <source>
        <dbReference type="Proteomes" id="UP000294682"/>
    </source>
</evidence>
<reference evidence="1 2" key="1">
    <citation type="submission" date="2019-03" db="EMBL/GenBank/DDBJ databases">
        <title>Genomic Encyclopedia of Type Strains, Phase IV (KMG-IV): sequencing the most valuable type-strain genomes for metagenomic binning, comparative biology and taxonomic classification.</title>
        <authorList>
            <person name="Goeker M."/>
        </authorList>
    </citation>
    <scope>NUCLEOTIDE SEQUENCE [LARGE SCALE GENOMIC DNA]</scope>
    <source>
        <strain evidence="1 2">DSM 100433</strain>
    </source>
</reference>
<keyword evidence="2" id="KW-1185">Reference proteome</keyword>
<dbReference type="EMBL" id="SLUK01000002">
    <property type="protein sequence ID" value="TCL44413.1"/>
    <property type="molecule type" value="Genomic_DNA"/>
</dbReference>
<evidence type="ECO:0000313" key="1">
    <source>
        <dbReference type="EMBL" id="TCL44413.1"/>
    </source>
</evidence>
<organism evidence="1 2">
    <name type="scientific">Harryflintia acetispora</name>
    <dbReference type="NCBI Taxonomy" id="1849041"/>
    <lineage>
        <taxon>Bacteria</taxon>
        <taxon>Bacillati</taxon>
        <taxon>Bacillota</taxon>
        <taxon>Clostridia</taxon>
        <taxon>Eubacteriales</taxon>
        <taxon>Oscillospiraceae</taxon>
        <taxon>Harryflintia</taxon>
    </lineage>
</organism>